<dbReference type="InterPro" id="IPR023546">
    <property type="entry name" value="MGMT"/>
</dbReference>
<feature type="domain" description="Putative zinc-finger" evidence="13">
    <location>
        <begin position="53"/>
        <end position="87"/>
    </location>
</feature>
<dbReference type="Gene3D" id="1.10.10.10">
    <property type="entry name" value="Winged helix-like DNA-binding domain superfamily/Winged helix DNA-binding domain"/>
    <property type="match status" value="1"/>
</dbReference>
<evidence type="ECO:0000256" key="1">
    <source>
        <dbReference type="ARBA" id="ARBA00001286"/>
    </source>
</evidence>
<dbReference type="PANTHER" id="PTHR10815:SF13">
    <property type="entry name" value="METHYLATED-DNA--PROTEIN-CYSTEINE METHYLTRANSFERASE"/>
    <property type="match status" value="1"/>
</dbReference>
<evidence type="ECO:0000256" key="4">
    <source>
        <dbReference type="ARBA" id="ARBA00022603"/>
    </source>
</evidence>
<evidence type="ECO:0000259" key="13">
    <source>
        <dbReference type="Pfam" id="PF13490"/>
    </source>
</evidence>
<dbReference type="InterPro" id="IPR036388">
    <property type="entry name" value="WH-like_DNA-bd_sf"/>
</dbReference>
<dbReference type="Pfam" id="PF13490">
    <property type="entry name" value="zf-HC2"/>
    <property type="match status" value="1"/>
</dbReference>
<dbReference type="Pfam" id="PF01035">
    <property type="entry name" value="DNA_binding_1"/>
    <property type="match status" value="1"/>
</dbReference>
<comment type="miscellaneous">
    <text evidence="9">This enzyme catalyzes only one turnover and therefore is not strictly catalytic. According to one definition, an enzyme is a biocatalyst that acts repeatedly and over many reaction cycles.</text>
</comment>
<feature type="domain" description="Methylated-DNA-[protein]-cysteine S-methyltransferase DNA binding" evidence="11">
    <location>
        <begin position="219"/>
        <end position="299"/>
    </location>
</feature>
<name>A0A6J4VBC2_9BACT</name>
<evidence type="ECO:0000313" key="14">
    <source>
        <dbReference type="EMBL" id="CAA9570747.1"/>
    </source>
</evidence>
<gene>
    <name evidence="14" type="ORF">AVDCRST_MAG19-2753</name>
</gene>
<evidence type="ECO:0000256" key="9">
    <source>
        <dbReference type="HAMAP-Rule" id="MF_00772"/>
    </source>
</evidence>
<proteinExistence type="inferred from homology"/>
<evidence type="ECO:0000256" key="7">
    <source>
        <dbReference type="ARBA" id="ARBA00023204"/>
    </source>
</evidence>
<dbReference type="HAMAP" id="MF_00772">
    <property type="entry name" value="OGT"/>
    <property type="match status" value="1"/>
</dbReference>
<comment type="catalytic activity">
    <reaction evidence="1 9">
        <text>a 4-O-methyl-thymidine in DNA + L-cysteinyl-[protein] = a thymidine in DNA + S-methyl-L-cysteinyl-[protein]</text>
        <dbReference type="Rhea" id="RHEA:53428"/>
        <dbReference type="Rhea" id="RHEA-COMP:10131"/>
        <dbReference type="Rhea" id="RHEA-COMP:10132"/>
        <dbReference type="Rhea" id="RHEA-COMP:13555"/>
        <dbReference type="Rhea" id="RHEA-COMP:13556"/>
        <dbReference type="ChEBI" id="CHEBI:29950"/>
        <dbReference type="ChEBI" id="CHEBI:82612"/>
        <dbReference type="ChEBI" id="CHEBI:137386"/>
        <dbReference type="ChEBI" id="CHEBI:137387"/>
        <dbReference type="EC" id="2.1.1.63"/>
    </reaction>
</comment>
<feature type="active site" description="Nucleophile; methyl group acceptor" evidence="9">
    <location>
        <position position="270"/>
    </location>
</feature>
<dbReference type="InterPro" id="IPR014048">
    <property type="entry name" value="MethylDNA_cys_MeTrfase_DNA-bd"/>
</dbReference>
<keyword evidence="5 9" id="KW-0808">Transferase</keyword>
<feature type="region of interest" description="Disordered" evidence="10">
    <location>
        <begin position="1"/>
        <end position="38"/>
    </location>
</feature>
<dbReference type="GO" id="GO:0005737">
    <property type="term" value="C:cytoplasm"/>
    <property type="evidence" value="ECO:0007669"/>
    <property type="project" value="UniProtKB-SubCell"/>
</dbReference>
<evidence type="ECO:0000256" key="6">
    <source>
        <dbReference type="ARBA" id="ARBA00022763"/>
    </source>
</evidence>
<evidence type="ECO:0000259" key="11">
    <source>
        <dbReference type="Pfam" id="PF01035"/>
    </source>
</evidence>
<dbReference type="InterPro" id="IPR036217">
    <property type="entry name" value="MethylDNA_cys_MeTrfase_DNAb"/>
</dbReference>
<evidence type="ECO:0000256" key="10">
    <source>
        <dbReference type="SAM" id="MobiDB-lite"/>
    </source>
</evidence>
<dbReference type="PANTHER" id="PTHR10815">
    <property type="entry name" value="METHYLATED-DNA--PROTEIN-CYSTEINE METHYLTRANSFERASE"/>
    <property type="match status" value="1"/>
</dbReference>
<keyword evidence="4 9" id="KW-0489">Methyltransferase</keyword>
<dbReference type="Pfam" id="PF02870">
    <property type="entry name" value="Methyltransf_1N"/>
    <property type="match status" value="1"/>
</dbReference>
<sequence length="302" mass="31531">MTPNISDGQSGTPAAVDRRRTADATRQPRVGPPDEPPATDLLAAAARPGVDPCDVACAAMPAQVFGDLTPPEEGWLHGHVAGCGSCAVELDRFARTGAVVDRVHASAVALAVPPPFRRGRPAVYARLESPVGSLLVAASDVGLCEIDFAGDGIEGTMERFRRRLIARGFDPQPVPDVCGAGEAAAAEATMVDVAAQLRQYFAGRRDRFDLPLDFAGVSPFTRAVLEATAEVPFGRLDTYRAIAGRVGKPAATRAVGSALGRNPIPVVVPCHRIVRTGGALGGYTGGLRIKERLLALEGVTLV</sequence>
<dbReference type="InterPro" id="IPR008332">
    <property type="entry name" value="MethylG_MeTrfase_N"/>
</dbReference>
<comment type="catalytic activity">
    <reaction evidence="8 9">
        <text>a 6-O-methyl-2'-deoxyguanosine in DNA + L-cysteinyl-[protein] = S-methyl-L-cysteinyl-[protein] + a 2'-deoxyguanosine in DNA</text>
        <dbReference type="Rhea" id="RHEA:24000"/>
        <dbReference type="Rhea" id="RHEA-COMP:10131"/>
        <dbReference type="Rhea" id="RHEA-COMP:10132"/>
        <dbReference type="Rhea" id="RHEA-COMP:11367"/>
        <dbReference type="Rhea" id="RHEA-COMP:11368"/>
        <dbReference type="ChEBI" id="CHEBI:29950"/>
        <dbReference type="ChEBI" id="CHEBI:82612"/>
        <dbReference type="ChEBI" id="CHEBI:85445"/>
        <dbReference type="ChEBI" id="CHEBI:85448"/>
        <dbReference type="EC" id="2.1.1.63"/>
    </reaction>
</comment>
<evidence type="ECO:0000256" key="2">
    <source>
        <dbReference type="ARBA" id="ARBA00008711"/>
    </source>
</evidence>
<dbReference type="GO" id="GO:0003908">
    <property type="term" value="F:methylated-DNA-[protein]-cysteine S-methyltransferase activity"/>
    <property type="evidence" value="ECO:0007669"/>
    <property type="project" value="UniProtKB-UniRule"/>
</dbReference>
<comment type="function">
    <text evidence="9">Involved in the cellular defense against the biological effects of O6-methylguanine (O6-MeG) and O4-methylthymine (O4-MeT) in DNA. Repairs the methylated nucleobase in DNA by stoichiometrically transferring the methyl group to a cysteine residue in the enzyme. This is a suicide reaction: the enzyme is irreversibly inactivated.</text>
</comment>
<dbReference type="FunFam" id="1.10.10.10:FF:000214">
    <property type="entry name" value="Methylated-DNA--protein-cysteine methyltransferase"/>
    <property type="match status" value="1"/>
</dbReference>
<dbReference type="EMBL" id="CADCWL010000136">
    <property type="protein sequence ID" value="CAA9570747.1"/>
    <property type="molecule type" value="Genomic_DNA"/>
</dbReference>
<comment type="similarity">
    <text evidence="2 9">Belongs to the MGMT family.</text>
</comment>
<dbReference type="InterPro" id="IPR001497">
    <property type="entry name" value="MethylDNA_cys_MeTrfase_AS"/>
</dbReference>
<dbReference type="SUPFAM" id="SSF53155">
    <property type="entry name" value="Methylated DNA-protein cysteine methyltransferase domain"/>
    <property type="match status" value="1"/>
</dbReference>
<feature type="compositionally biased region" description="Polar residues" evidence="10">
    <location>
        <begin position="1"/>
        <end position="12"/>
    </location>
</feature>
<dbReference type="SUPFAM" id="SSF46767">
    <property type="entry name" value="Methylated DNA-protein cysteine methyltransferase, C-terminal domain"/>
    <property type="match status" value="1"/>
</dbReference>
<organism evidence="14">
    <name type="scientific">uncultured Thermomicrobiales bacterium</name>
    <dbReference type="NCBI Taxonomy" id="1645740"/>
    <lineage>
        <taxon>Bacteria</taxon>
        <taxon>Pseudomonadati</taxon>
        <taxon>Thermomicrobiota</taxon>
        <taxon>Thermomicrobia</taxon>
        <taxon>Thermomicrobiales</taxon>
        <taxon>environmental samples</taxon>
    </lineage>
</organism>
<dbReference type="GO" id="GO:0032259">
    <property type="term" value="P:methylation"/>
    <property type="evidence" value="ECO:0007669"/>
    <property type="project" value="UniProtKB-KW"/>
</dbReference>
<reference evidence="14" key="1">
    <citation type="submission" date="2020-02" db="EMBL/GenBank/DDBJ databases">
        <authorList>
            <person name="Meier V. D."/>
        </authorList>
    </citation>
    <scope>NUCLEOTIDE SEQUENCE</scope>
    <source>
        <strain evidence="14">AVDCRST_MAG19</strain>
    </source>
</reference>
<dbReference type="InterPro" id="IPR036631">
    <property type="entry name" value="MGMT_N_sf"/>
</dbReference>
<dbReference type="InterPro" id="IPR027383">
    <property type="entry name" value="Znf_put"/>
</dbReference>
<dbReference type="Gene3D" id="3.30.160.70">
    <property type="entry name" value="Methylated DNA-protein cysteine methyltransferase domain"/>
    <property type="match status" value="1"/>
</dbReference>
<accession>A0A6J4VBC2</accession>
<dbReference type="EC" id="2.1.1.63" evidence="9"/>
<keyword evidence="7 9" id="KW-0234">DNA repair</keyword>
<dbReference type="CDD" id="cd06445">
    <property type="entry name" value="ATase"/>
    <property type="match status" value="1"/>
</dbReference>
<keyword evidence="6 9" id="KW-0227">DNA damage</keyword>
<dbReference type="NCBIfam" id="TIGR00589">
    <property type="entry name" value="ogt"/>
    <property type="match status" value="1"/>
</dbReference>
<dbReference type="PROSITE" id="PS00374">
    <property type="entry name" value="MGMT"/>
    <property type="match status" value="1"/>
</dbReference>
<comment type="subcellular location">
    <subcellularLocation>
        <location evidence="9">Cytoplasm</location>
    </subcellularLocation>
</comment>
<dbReference type="GO" id="GO:0006307">
    <property type="term" value="P:DNA alkylation repair"/>
    <property type="evidence" value="ECO:0007669"/>
    <property type="project" value="UniProtKB-UniRule"/>
</dbReference>
<evidence type="ECO:0000259" key="12">
    <source>
        <dbReference type="Pfam" id="PF02870"/>
    </source>
</evidence>
<feature type="domain" description="Methylguanine DNA methyltransferase ribonuclease-like" evidence="12">
    <location>
        <begin position="123"/>
        <end position="214"/>
    </location>
</feature>
<evidence type="ECO:0000256" key="8">
    <source>
        <dbReference type="ARBA" id="ARBA00049348"/>
    </source>
</evidence>
<protein>
    <recommendedName>
        <fullName evidence="9">Methylated-DNA--protein-cysteine methyltransferase</fullName>
        <ecNumber evidence="9">2.1.1.63</ecNumber>
    </recommendedName>
    <alternativeName>
        <fullName evidence="9">6-O-methylguanine-DNA methyltransferase</fullName>
        <shortName evidence="9">MGMT</shortName>
    </alternativeName>
    <alternativeName>
        <fullName evidence="9">O-6-methylguanine-DNA-alkyltransferase</fullName>
    </alternativeName>
</protein>
<dbReference type="AlphaFoldDB" id="A0A6J4VBC2"/>
<evidence type="ECO:0000256" key="5">
    <source>
        <dbReference type="ARBA" id="ARBA00022679"/>
    </source>
</evidence>
<evidence type="ECO:0000256" key="3">
    <source>
        <dbReference type="ARBA" id="ARBA00022490"/>
    </source>
</evidence>
<keyword evidence="3 9" id="KW-0963">Cytoplasm</keyword>